<dbReference type="Pfam" id="PF01490">
    <property type="entry name" value="Aa_trans"/>
    <property type="match status" value="1"/>
</dbReference>
<dbReference type="PANTHER" id="PTHR22950">
    <property type="entry name" value="AMINO ACID TRANSPORTER"/>
    <property type="match status" value="1"/>
</dbReference>
<gene>
    <name evidence="10" type="ORF">BEMITA_LOCUS1514</name>
</gene>
<feature type="compositionally biased region" description="Basic and acidic residues" evidence="7">
    <location>
        <begin position="476"/>
        <end position="516"/>
    </location>
</feature>
<keyword evidence="11" id="KW-1185">Reference proteome</keyword>
<dbReference type="InterPro" id="IPR013057">
    <property type="entry name" value="AA_transpt_TM"/>
</dbReference>
<feature type="transmembrane region" description="Helical" evidence="8">
    <location>
        <begin position="372"/>
        <end position="395"/>
    </location>
</feature>
<feature type="transmembrane region" description="Helical" evidence="8">
    <location>
        <begin position="316"/>
        <end position="333"/>
    </location>
</feature>
<protein>
    <recommendedName>
        <fullName evidence="9">Amino acid transporter transmembrane domain-containing protein</fullName>
    </recommendedName>
</protein>
<dbReference type="GO" id="GO:0016020">
    <property type="term" value="C:membrane"/>
    <property type="evidence" value="ECO:0007669"/>
    <property type="project" value="UniProtKB-SubCell"/>
</dbReference>
<feature type="compositionally biased region" description="Basic and acidic residues" evidence="7">
    <location>
        <begin position="460"/>
        <end position="469"/>
    </location>
</feature>
<feature type="domain" description="Amino acid transporter transmembrane" evidence="9">
    <location>
        <begin position="5"/>
        <end position="391"/>
    </location>
</feature>
<dbReference type="GO" id="GO:0015179">
    <property type="term" value="F:L-amino acid transmembrane transporter activity"/>
    <property type="evidence" value="ECO:0007669"/>
    <property type="project" value="TreeGrafter"/>
</dbReference>
<evidence type="ECO:0000256" key="5">
    <source>
        <dbReference type="ARBA" id="ARBA00022989"/>
    </source>
</evidence>
<evidence type="ECO:0000256" key="7">
    <source>
        <dbReference type="SAM" id="MobiDB-lite"/>
    </source>
</evidence>
<evidence type="ECO:0000256" key="2">
    <source>
        <dbReference type="ARBA" id="ARBA00022448"/>
    </source>
</evidence>
<feature type="region of interest" description="Disordered" evidence="7">
    <location>
        <begin position="661"/>
        <end position="687"/>
    </location>
</feature>
<dbReference type="Proteomes" id="UP001152759">
    <property type="component" value="Chromosome 1"/>
</dbReference>
<dbReference type="PANTHER" id="PTHR22950:SF646">
    <property type="entry name" value="SODIUM-COUPLED NEUTRAL AMINO ACID TRANSPORTER 10-RELATED"/>
    <property type="match status" value="1"/>
</dbReference>
<feature type="transmembrane region" description="Helical" evidence="8">
    <location>
        <begin position="271"/>
        <end position="295"/>
    </location>
</feature>
<evidence type="ECO:0000313" key="10">
    <source>
        <dbReference type="EMBL" id="CAH0381910.1"/>
    </source>
</evidence>
<accession>A0A9P0A0T4</accession>
<evidence type="ECO:0000256" key="6">
    <source>
        <dbReference type="ARBA" id="ARBA00023136"/>
    </source>
</evidence>
<feature type="transmembrane region" description="Helical" evidence="8">
    <location>
        <begin position="83"/>
        <end position="106"/>
    </location>
</feature>
<evidence type="ECO:0000256" key="4">
    <source>
        <dbReference type="ARBA" id="ARBA00022970"/>
    </source>
</evidence>
<feature type="transmembrane region" description="Helical" evidence="8">
    <location>
        <begin position="339"/>
        <end position="360"/>
    </location>
</feature>
<keyword evidence="4" id="KW-0029">Amino-acid transport</keyword>
<comment type="subcellular location">
    <subcellularLocation>
        <location evidence="1">Membrane</location>
        <topology evidence="1">Multi-pass membrane protein</topology>
    </subcellularLocation>
</comment>
<organism evidence="10 11">
    <name type="scientific">Bemisia tabaci</name>
    <name type="common">Sweetpotato whitefly</name>
    <name type="synonym">Aleurodes tabaci</name>
    <dbReference type="NCBI Taxonomy" id="7038"/>
    <lineage>
        <taxon>Eukaryota</taxon>
        <taxon>Metazoa</taxon>
        <taxon>Ecdysozoa</taxon>
        <taxon>Arthropoda</taxon>
        <taxon>Hexapoda</taxon>
        <taxon>Insecta</taxon>
        <taxon>Pterygota</taxon>
        <taxon>Neoptera</taxon>
        <taxon>Paraneoptera</taxon>
        <taxon>Hemiptera</taxon>
        <taxon>Sternorrhyncha</taxon>
        <taxon>Aleyrodoidea</taxon>
        <taxon>Aleyrodidae</taxon>
        <taxon>Aleyrodinae</taxon>
        <taxon>Bemisia</taxon>
    </lineage>
</organism>
<feature type="transmembrane region" description="Helical" evidence="8">
    <location>
        <begin position="232"/>
        <end position="251"/>
    </location>
</feature>
<evidence type="ECO:0000256" key="1">
    <source>
        <dbReference type="ARBA" id="ARBA00004141"/>
    </source>
</evidence>
<feature type="compositionally biased region" description="Basic and acidic residues" evidence="7">
    <location>
        <begin position="564"/>
        <end position="574"/>
    </location>
</feature>
<keyword evidence="5 8" id="KW-1133">Transmembrane helix</keyword>
<feature type="transmembrane region" description="Helical" evidence="8">
    <location>
        <begin position="6"/>
        <end position="25"/>
    </location>
</feature>
<feature type="transmembrane region" description="Helical" evidence="8">
    <location>
        <begin position="118"/>
        <end position="138"/>
    </location>
</feature>
<proteinExistence type="predicted"/>
<evidence type="ECO:0000256" key="8">
    <source>
        <dbReference type="SAM" id="Phobius"/>
    </source>
</evidence>
<name>A0A9P0A0T4_BEMTA</name>
<dbReference type="EMBL" id="OU963862">
    <property type="protein sequence ID" value="CAH0381910.1"/>
    <property type="molecule type" value="Genomic_DNA"/>
</dbReference>
<feature type="region of interest" description="Disordered" evidence="7">
    <location>
        <begin position="460"/>
        <end position="516"/>
    </location>
</feature>
<reference evidence="10" key="1">
    <citation type="submission" date="2021-12" db="EMBL/GenBank/DDBJ databases">
        <authorList>
            <person name="King R."/>
        </authorList>
    </citation>
    <scope>NUCLEOTIDE SEQUENCE</scope>
</reference>
<keyword evidence="2" id="KW-0813">Transport</keyword>
<evidence type="ECO:0000256" key="3">
    <source>
        <dbReference type="ARBA" id="ARBA00022692"/>
    </source>
</evidence>
<sequence>MHSNSVITLSNSIIGVSILAMPFCFQQCGIILSLIILFFISIISRLACHFLLKSAVISRCRSFEFLAFHMFGPAGKTVIELSIVGFLMGSCVAFFVVVGDLGPAIVKSVLNLEMSVQALRPALLIGVAVFIILPLGLVRDIDSLSSICTLSIGFYIILVLKIIAEATPPIFDSSWADKVNYWRPAGILQCLPIFSSALSCQTQLFEIFGSYLNGPLDKINGAIKSSVNMCTAVYMGVGLFGYIAFCSQPLTGNALMNFPPSLTGDIIKLGFVVSVALSFPLVIFPCRASLYSFLYHQNHSSHYELLTRNTGGSSQNVLTLLIVTVSLILALLVPSIELVLGLLGSTIGVILCYILPSVFFTRLLKKNTNERLLAQVVIIVGVFIMVLGTYTNLFAAEKAISGPEKDMQLNIAISPEKEFPSEIKHGLEEMREHSMEAFHNVPEKLHLDQANLDLKENADQVKVSDDKKNQVSLVDSNKDLDQSQGDAKKEPVKTKSENLMKATRKEPPEPVEPVETKHFDNPKKIEVDTNLRPDLPENMNQAKSEAVKKEIIVDQPKIVADESLRQEKPAEKQVESPNEINVPKKDKEKIYIPKGGKIFKKLHEIPPKNPPSKKDSVVNNVNLEGNLRPEIMDKLKDTPPLPIALQKNINVFNVSLIPEKTPENDDKVKNRELLDHQNKNEPHPRERRDVLTLAEEELSNGKGISVKGIHENEGSETVKLVTRSLGSVDTDVIENSEKVVLKLSEVGDKDLKMKNNGENETSDKSHSSLSASKADFILDVEEEYQSARKLSPDFGNQKSAKFTAKPEHNLGKLIDESTQNLDFSPDIQKSDQFAIKSDINFNNQKSGGSSVKSVVEPGSQKYDASTQKQI</sequence>
<evidence type="ECO:0000313" key="11">
    <source>
        <dbReference type="Proteomes" id="UP001152759"/>
    </source>
</evidence>
<keyword evidence="3 8" id="KW-0812">Transmembrane</keyword>
<dbReference type="KEGG" id="btab:109036672"/>
<dbReference type="AlphaFoldDB" id="A0A9P0A0T4"/>
<feature type="region of interest" description="Disordered" evidence="7">
    <location>
        <begin position="840"/>
        <end position="870"/>
    </location>
</feature>
<feature type="transmembrane region" description="Helical" evidence="8">
    <location>
        <begin position="32"/>
        <end position="52"/>
    </location>
</feature>
<feature type="compositionally biased region" description="Low complexity" evidence="7">
    <location>
        <begin position="845"/>
        <end position="855"/>
    </location>
</feature>
<feature type="region of interest" description="Disordered" evidence="7">
    <location>
        <begin position="564"/>
        <end position="587"/>
    </location>
</feature>
<keyword evidence="6 8" id="KW-0472">Membrane</keyword>
<evidence type="ECO:0000259" key="9">
    <source>
        <dbReference type="Pfam" id="PF01490"/>
    </source>
</evidence>